<dbReference type="Proteomes" id="UP000262379">
    <property type="component" value="Unassembled WGS sequence"/>
</dbReference>
<dbReference type="Pfam" id="PF04343">
    <property type="entry name" value="DUF488"/>
    <property type="match status" value="1"/>
</dbReference>
<protein>
    <submittedName>
        <fullName evidence="1">DUF488 domain-containing protein</fullName>
    </submittedName>
</protein>
<evidence type="ECO:0000313" key="2">
    <source>
        <dbReference type="Proteomes" id="UP000262379"/>
    </source>
</evidence>
<evidence type="ECO:0000313" key="1">
    <source>
        <dbReference type="EMBL" id="RFC66606.1"/>
    </source>
</evidence>
<keyword evidence="2" id="KW-1185">Reference proteome</keyword>
<dbReference type="EMBL" id="QURN01000012">
    <property type="protein sequence ID" value="RFC66606.1"/>
    <property type="molecule type" value="Genomic_DNA"/>
</dbReference>
<dbReference type="PANTHER" id="PTHR39337">
    <property type="entry name" value="BLR5642 PROTEIN"/>
    <property type="match status" value="1"/>
</dbReference>
<gene>
    <name evidence="1" type="ORF">DY251_15245</name>
</gene>
<sequence>MKLPFFTIGHSNRSIEVFVALLREAQVELLVDVRKIPMSRTNPQFNKDRLPDSLAAFQISYEHIAALGGLRGKARTLPADVNGFWTNESFHNYADYALSEQFRAGLEQLLRDGSKRRSAIMCSEAVWWRCHRRIISDYLLAAGETVFHIMSAGRLEEARLTSGALVQPDGAIVYPSQQQTLDLDA</sequence>
<organism evidence="1 2">
    <name type="scientific">Mesorhizobium denitrificans</name>
    <dbReference type="NCBI Taxonomy" id="2294114"/>
    <lineage>
        <taxon>Bacteria</taxon>
        <taxon>Pseudomonadati</taxon>
        <taxon>Pseudomonadota</taxon>
        <taxon>Alphaproteobacteria</taxon>
        <taxon>Hyphomicrobiales</taxon>
        <taxon>Phyllobacteriaceae</taxon>
        <taxon>Mesorhizobium</taxon>
    </lineage>
</organism>
<dbReference type="PANTHER" id="PTHR39337:SF1">
    <property type="entry name" value="BLR5642 PROTEIN"/>
    <property type="match status" value="1"/>
</dbReference>
<dbReference type="PIRSF" id="PIRSF024492">
    <property type="entry name" value="UCP024492"/>
    <property type="match status" value="1"/>
</dbReference>
<comment type="caution">
    <text evidence="1">The sequence shown here is derived from an EMBL/GenBank/DDBJ whole genome shotgun (WGS) entry which is preliminary data.</text>
</comment>
<dbReference type="InterPro" id="IPR007438">
    <property type="entry name" value="DUF488"/>
</dbReference>
<dbReference type="InterPro" id="IPR014519">
    <property type="entry name" value="UCP024492"/>
</dbReference>
<accession>A0A371XBJ9</accession>
<dbReference type="AlphaFoldDB" id="A0A371XBJ9"/>
<proteinExistence type="predicted"/>
<reference evidence="2" key="1">
    <citation type="submission" date="2018-08" db="EMBL/GenBank/DDBJ databases">
        <authorList>
            <person name="Im W.T."/>
        </authorList>
    </citation>
    <scope>NUCLEOTIDE SEQUENCE [LARGE SCALE GENOMIC DNA]</scope>
    <source>
        <strain evidence="2">LA-28</strain>
    </source>
</reference>
<dbReference type="RefSeq" id="WP_116624783.1">
    <property type="nucleotide sequence ID" value="NZ_QURN01000012.1"/>
</dbReference>
<name>A0A371XBJ9_9HYPH</name>